<dbReference type="SMART" id="SM00369">
    <property type="entry name" value="LRR_TYP"/>
    <property type="match status" value="7"/>
</dbReference>
<keyword evidence="2" id="KW-0677">Repeat</keyword>
<dbReference type="GO" id="GO:0005737">
    <property type="term" value="C:cytoplasm"/>
    <property type="evidence" value="ECO:0007669"/>
    <property type="project" value="TreeGrafter"/>
</dbReference>
<dbReference type="EMBL" id="CAJOBD010000189">
    <property type="protein sequence ID" value="CAF3608023.1"/>
    <property type="molecule type" value="Genomic_DNA"/>
</dbReference>
<dbReference type="Proteomes" id="UP000663889">
    <property type="component" value="Unassembled WGS sequence"/>
</dbReference>
<dbReference type="AlphaFoldDB" id="A0A818M199"/>
<evidence type="ECO:0000313" key="9">
    <source>
        <dbReference type="Proteomes" id="UP000663874"/>
    </source>
</evidence>
<dbReference type="PANTHER" id="PTHR48051">
    <property type="match status" value="1"/>
</dbReference>
<dbReference type="InterPro" id="IPR001611">
    <property type="entry name" value="Leu-rich_rpt"/>
</dbReference>
<dbReference type="InterPro" id="IPR003591">
    <property type="entry name" value="Leu-rich_rpt_typical-subtyp"/>
</dbReference>
<dbReference type="SUPFAM" id="SSF52058">
    <property type="entry name" value="L domain-like"/>
    <property type="match status" value="1"/>
</dbReference>
<evidence type="ECO:0000313" key="8">
    <source>
        <dbReference type="EMBL" id="CAF3608023.1"/>
    </source>
</evidence>
<dbReference type="EMBL" id="CAJNOU010000826">
    <property type="protein sequence ID" value="CAF1096710.1"/>
    <property type="molecule type" value="Genomic_DNA"/>
</dbReference>
<dbReference type="InterPro" id="IPR032675">
    <property type="entry name" value="LRR_dom_sf"/>
</dbReference>
<dbReference type="Pfam" id="PF13855">
    <property type="entry name" value="LRR_8"/>
    <property type="match status" value="2"/>
</dbReference>
<dbReference type="EMBL" id="CAJNOO010000279">
    <property type="protein sequence ID" value="CAF0887775.1"/>
    <property type="molecule type" value="Genomic_DNA"/>
</dbReference>
<dbReference type="Proteomes" id="UP000663823">
    <property type="component" value="Unassembled WGS sequence"/>
</dbReference>
<comment type="caution">
    <text evidence="7">The sequence shown here is derived from an EMBL/GenBank/DDBJ whole genome shotgun (WGS) entry which is preliminary data.</text>
</comment>
<evidence type="ECO:0000313" key="7">
    <source>
        <dbReference type="EMBL" id="CAF3582621.1"/>
    </source>
</evidence>
<sequence length="387" mass="44354">MATAALPTGDDYEGDYDFDDDFDDNFDDDEEDCICSSQTIFNDTIDYSHRNISKLDINELFASTKNPNCIKNFQLNSNMLLSIPSEIEHFQSLTTIELSNNQLVQLPSELSLLKNLKNLYLKNNFLDDLALPKEFEQLKQLEVINLGGNRLKQFPYQLFQMFNLKEIYLGSNQITFLPDLFHTLIKVEVLYLGGNQIGNVPDSIGYMRSLVVLNLSGNRLRTLPRSISRLTRLKSLSLHNNQFSALPPDIIRLDLQELSLRNNPLVVRFVRDLTYDVPTLKELTGRTIKFHKIPYDDRSIPKSLVEYLNSAKSCLNPKCKGVYFESYHKNIKFVDFCGKFYLPLLQFLCTPACTSAPTFQMTSSESDDTENIPTKDMTNKFKKVLLG</sequence>
<dbReference type="EMBL" id="CAJOAX010000246">
    <property type="protein sequence ID" value="CAF3548602.1"/>
    <property type="molecule type" value="Genomic_DNA"/>
</dbReference>
<evidence type="ECO:0000256" key="1">
    <source>
        <dbReference type="ARBA" id="ARBA00022614"/>
    </source>
</evidence>
<dbReference type="EMBL" id="CAJNOT010000405">
    <property type="protein sequence ID" value="CAF0971084.1"/>
    <property type="molecule type" value="Genomic_DNA"/>
</dbReference>
<dbReference type="InterPro" id="IPR050216">
    <property type="entry name" value="LRR_domain-containing"/>
</dbReference>
<dbReference type="Gene3D" id="3.80.10.10">
    <property type="entry name" value="Ribonuclease Inhibitor"/>
    <property type="match status" value="1"/>
</dbReference>
<protein>
    <recommendedName>
        <fullName evidence="10">Leucine-rich repeat-containing protein 58</fullName>
    </recommendedName>
</protein>
<gene>
    <name evidence="7" type="ORF">FNK824_LOCUS2507</name>
    <name evidence="8" type="ORF">JBS370_LOCUS4140</name>
    <name evidence="6" type="ORF">OTI717_LOCUS4182</name>
    <name evidence="3" type="ORF">RFH988_LOCUS8318</name>
    <name evidence="5" type="ORF">SEV965_LOCUS15652</name>
    <name evidence="4" type="ORF">ZHD862_LOCUS11008</name>
</gene>
<reference evidence="7" key="1">
    <citation type="submission" date="2021-02" db="EMBL/GenBank/DDBJ databases">
        <authorList>
            <person name="Nowell W R."/>
        </authorList>
    </citation>
    <scope>NUCLEOTIDE SEQUENCE</scope>
</reference>
<evidence type="ECO:0000313" key="5">
    <source>
        <dbReference type="EMBL" id="CAF1096710.1"/>
    </source>
</evidence>
<evidence type="ECO:0000313" key="3">
    <source>
        <dbReference type="EMBL" id="CAF0887775.1"/>
    </source>
</evidence>
<dbReference type="Proteomes" id="UP000663864">
    <property type="component" value="Unassembled WGS sequence"/>
</dbReference>
<dbReference type="Proteomes" id="UP000663882">
    <property type="component" value="Unassembled WGS sequence"/>
</dbReference>
<dbReference type="Proteomes" id="UP000663836">
    <property type="component" value="Unassembled WGS sequence"/>
</dbReference>
<dbReference type="Proteomes" id="UP000663874">
    <property type="component" value="Unassembled WGS sequence"/>
</dbReference>
<evidence type="ECO:0000313" key="4">
    <source>
        <dbReference type="EMBL" id="CAF0971084.1"/>
    </source>
</evidence>
<dbReference type="PROSITE" id="PS51450">
    <property type="entry name" value="LRR"/>
    <property type="match status" value="3"/>
</dbReference>
<evidence type="ECO:0000313" key="6">
    <source>
        <dbReference type="EMBL" id="CAF3548602.1"/>
    </source>
</evidence>
<organism evidence="7 9">
    <name type="scientific">Rotaria sordida</name>
    <dbReference type="NCBI Taxonomy" id="392033"/>
    <lineage>
        <taxon>Eukaryota</taxon>
        <taxon>Metazoa</taxon>
        <taxon>Spiralia</taxon>
        <taxon>Gnathifera</taxon>
        <taxon>Rotifera</taxon>
        <taxon>Eurotatoria</taxon>
        <taxon>Bdelloidea</taxon>
        <taxon>Philodinida</taxon>
        <taxon>Philodinidae</taxon>
        <taxon>Rotaria</taxon>
    </lineage>
</organism>
<evidence type="ECO:0000256" key="2">
    <source>
        <dbReference type="ARBA" id="ARBA00022737"/>
    </source>
</evidence>
<name>A0A818M199_9BILA</name>
<evidence type="ECO:0008006" key="10">
    <source>
        <dbReference type="Google" id="ProtNLM"/>
    </source>
</evidence>
<proteinExistence type="predicted"/>
<accession>A0A818M199</accession>
<dbReference type="OrthoDB" id="1053178at2759"/>
<dbReference type="EMBL" id="CAJOBE010000154">
    <property type="protein sequence ID" value="CAF3582621.1"/>
    <property type="molecule type" value="Genomic_DNA"/>
</dbReference>
<dbReference type="PANTHER" id="PTHR48051:SF54">
    <property type="entry name" value="LEUCINE-RICH REPEAT-CONTAINING PROTEIN"/>
    <property type="match status" value="1"/>
</dbReference>
<keyword evidence="1" id="KW-0433">Leucine-rich repeat</keyword>